<keyword evidence="2" id="KW-0251">Elongation factor</keyword>
<dbReference type="FunCoup" id="A0A6J2YB23">
    <property type="interactions" value="94"/>
</dbReference>
<dbReference type="Gene3D" id="1.10.150.280">
    <property type="entry name" value="AF1531-like domain"/>
    <property type="match status" value="1"/>
</dbReference>
<dbReference type="GO" id="GO:0003746">
    <property type="term" value="F:translation elongation factor activity"/>
    <property type="evidence" value="ECO:0007669"/>
    <property type="project" value="UniProtKB-KW"/>
</dbReference>
<keyword evidence="2" id="KW-0648">Protein biosynthesis</keyword>
<evidence type="ECO:0000313" key="1">
    <source>
        <dbReference type="Proteomes" id="UP000504635"/>
    </source>
</evidence>
<name>A0A6J2YB23_SITOR</name>
<dbReference type="KEGG" id="soy:115885794"/>
<reference evidence="2" key="1">
    <citation type="submission" date="2025-08" db="UniProtKB">
        <authorList>
            <consortium name="RefSeq"/>
        </authorList>
    </citation>
    <scope>IDENTIFICATION</scope>
    <source>
        <tissue evidence="2">Gonads</tissue>
    </source>
</reference>
<dbReference type="RefSeq" id="XP_030760677.1">
    <property type="nucleotide sequence ID" value="XM_030904817.1"/>
</dbReference>
<sequence length="356" mass="40733">MLSFSKNLFRKHRNFASLVKHISTNESSTPYYFDSKFTPEDDNRILNALNKSDPDELKQFKLPINRIKKIIDWRESNGPFKTLGDVLRIDGIEETILEQVCVKIAQANGSSEKLKRSKPQNRSYLTPDLPPHILNSFKSAVAIHLDPVGLSVVRLERNENTLTNWFSESFSQLPVKMFHTDTFYLAINIIRKIPQADLYVFESAQSLNLQNQSKPSMVSTYNQQMELLAMLLALLNTSMVHNPLGIKEGSTNVENRVFYLKSRVAARLFKTLIGSEKVSPVVKIGEFIRMKNKSEIFCCTPMNIDDSYVLKFDKEVSKSKELLSQALMLGCAFMDLCVYKNPDSIETLNSFRRNNK</sequence>
<dbReference type="AlphaFoldDB" id="A0A6J2YB23"/>
<organism evidence="1 2">
    <name type="scientific">Sitophilus oryzae</name>
    <name type="common">Rice weevil</name>
    <name type="synonym">Curculio oryzae</name>
    <dbReference type="NCBI Taxonomy" id="7048"/>
    <lineage>
        <taxon>Eukaryota</taxon>
        <taxon>Metazoa</taxon>
        <taxon>Ecdysozoa</taxon>
        <taxon>Arthropoda</taxon>
        <taxon>Hexapoda</taxon>
        <taxon>Insecta</taxon>
        <taxon>Pterygota</taxon>
        <taxon>Neoptera</taxon>
        <taxon>Endopterygota</taxon>
        <taxon>Coleoptera</taxon>
        <taxon>Polyphaga</taxon>
        <taxon>Cucujiformia</taxon>
        <taxon>Curculionidae</taxon>
        <taxon>Dryophthorinae</taxon>
        <taxon>Sitophilus</taxon>
    </lineage>
</organism>
<keyword evidence="1" id="KW-1185">Reference proteome</keyword>
<evidence type="ECO:0000313" key="2">
    <source>
        <dbReference type="RefSeq" id="XP_030760677.1"/>
    </source>
</evidence>
<dbReference type="PANTHER" id="PTHR21053">
    <property type="entry name" value="TRANSCRIPTION ELONGATION FACTOR, MITOCHONDRIAL"/>
    <property type="match status" value="1"/>
</dbReference>
<dbReference type="PANTHER" id="PTHR21053:SF2">
    <property type="entry name" value="TRANSCRIPTION ELONGATION FACTOR, MITOCHONDRIAL"/>
    <property type="match status" value="1"/>
</dbReference>
<protein>
    <submittedName>
        <fullName evidence="2">Transcription elongation factor, mitochondrial</fullName>
    </submittedName>
</protein>
<dbReference type="GO" id="GO:0042645">
    <property type="term" value="C:mitochondrial nucleoid"/>
    <property type="evidence" value="ECO:0007669"/>
    <property type="project" value="TreeGrafter"/>
</dbReference>
<dbReference type="GO" id="GO:0030337">
    <property type="term" value="F:DNA polymerase processivity factor activity"/>
    <property type="evidence" value="ECO:0007669"/>
    <property type="project" value="TreeGrafter"/>
</dbReference>
<dbReference type="Proteomes" id="UP000504635">
    <property type="component" value="Unplaced"/>
</dbReference>
<dbReference type="InterPro" id="IPR039150">
    <property type="entry name" value="TEFM"/>
</dbReference>
<dbReference type="OrthoDB" id="5949570at2759"/>
<dbReference type="GeneID" id="115885794"/>
<proteinExistence type="predicted"/>
<dbReference type="InParanoid" id="A0A6J2YB23"/>
<dbReference type="InterPro" id="IPR010994">
    <property type="entry name" value="RuvA_2-like"/>
</dbReference>
<dbReference type="GO" id="GO:0006392">
    <property type="term" value="P:transcription elongation by mitochondrial RNA polymerase"/>
    <property type="evidence" value="ECO:0007669"/>
    <property type="project" value="InterPro"/>
</dbReference>
<gene>
    <name evidence="2" type="primary">LOC115885794</name>
</gene>
<dbReference type="SUPFAM" id="SSF47781">
    <property type="entry name" value="RuvA domain 2-like"/>
    <property type="match status" value="1"/>
</dbReference>
<accession>A0A6J2YB23</accession>